<dbReference type="AlphaFoldDB" id="A0A1E1IX54"/>
<protein>
    <submittedName>
        <fullName evidence="2">Uncharacterized protein</fullName>
    </submittedName>
</protein>
<keyword evidence="1" id="KW-0472">Membrane</keyword>
<reference evidence="2" key="1">
    <citation type="submission" date="2012-08" db="EMBL/GenBank/DDBJ databases">
        <title>Comparative genomics of metastatic and non-metastatic Leishmania guyanensis provides insights into polygenic factors involved in Leishmania RNA virus infection.</title>
        <authorList>
            <person name="Smith D."/>
            <person name="Hertz-Fowler C."/>
            <person name="Martin R."/>
            <person name="Dickens N."/>
            <person name="Fasel N."/>
            <person name="Falquet L."/>
            <person name="Beverley S."/>
            <person name="Zangger H."/>
            <person name="Calderon-Copete S."/>
            <person name="Mottram J."/>
            <person name="Xenarios I."/>
        </authorList>
    </citation>
    <scope>NUCLEOTIDE SEQUENCE</scope>
    <source>
        <strain evidence="2">MHOM/BR/75/M4147/SSU:IR2SAT-LUC</strain>
    </source>
</reference>
<sequence length="165" mass="18168">MLSSSSSAAALWSACGIVMVVCAFSIAFLFVTLWEVCRHVSVIQHSAVALTLIPIAFFLSNVLCTSYNVLGGTLQTFAKENAQGLPQPLFYVIAAIRPLAAQAGLTDTLWMACLLFVAYGVTKVWHHLIDITRLLKASRRRLQLPELRELRRQEAAAKAKVEGRH</sequence>
<evidence type="ECO:0000256" key="1">
    <source>
        <dbReference type="SAM" id="Phobius"/>
    </source>
</evidence>
<accession>A0A1E1IX54</accession>
<organism evidence="2">
    <name type="scientific">Leishmania guyanensis</name>
    <dbReference type="NCBI Taxonomy" id="5670"/>
    <lineage>
        <taxon>Eukaryota</taxon>
        <taxon>Discoba</taxon>
        <taxon>Euglenozoa</taxon>
        <taxon>Kinetoplastea</taxon>
        <taxon>Metakinetoplastina</taxon>
        <taxon>Trypanosomatida</taxon>
        <taxon>Trypanosomatidae</taxon>
        <taxon>Leishmaniinae</taxon>
        <taxon>Leishmania</taxon>
        <taxon>Leishmania guyanensis species complex</taxon>
    </lineage>
</organism>
<feature type="transmembrane region" description="Helical" evidence="1">
    <location>
        <begin position="6"/>
        <end position="34"/>
    </location>
</feature>
<name>A0A1E1IX54_LEIGU</name>
<keyword evidence="1" id="KW-0812">Transmembrane</keyword>
<proteinExistence type="predicted"/>
<feature type="transmembrane region" description="Helical" evidence="1">
    <location>
        <begin position="46"/>
        <end position="70"/>
    </location>
</feature>
<gene>
    <name evidence="2" type="primary">LgM4147LRVhigh.23.01080.02720</name>
    <name evidence="2" type="ORF">BN36_2333860</name>
</gene>
<dbReference type="EMBL" id="CALQ01000955">
    <property type="protein sequence ID" value="CCM15873.1"/>
    <property type="molecule type" value="Genomic_DNA"/>
</dbReference>
<evidence type="ECO:0000313" key="2">
    <source>
        <dbReference type="EMBL" id="CCM15873.1"/>
    </source>
</evidence>
<keyword evidence="1" id="KW-1133">Transmembrane helix</keyword>